<gene>
    <name evidence="1" type="ORF">HAX54_037229</name>
</gene>
<accession>A0ABS8VJB1</accession>
<organism evidence="1 2">
    <name type="scientific">Datura stramonium</name>
    <name type="common">Jimsonweed</name>
    <name type="synonym">Common thornapple</name>
    <dbReference type="NCBI Taxonomy" id="4076"/>
    <lineage>
        <taxon>Eukaryota</taxon>
        <taxon>Viridiplantae</taxon>
        <taxon>Streptophyta</taxon>
        <taxon>Embryophyta</taxon>
        <taxon>Tracheophyta</taxon>
        <taxon>Spermatophyta</taxon>
        <taxon>Magnoliopsida</taxon>
        <taxon>eudicotyledons</taxon>
        <taxon>Gunneridae</taxon>
        <taxon>Pentapetalae</taxon>
        <taxon>asterids</taxon>
        <taxon>lamiids</taxon>
        <taxon>Solanales</taxon>
        <taxon>Solanaceae</taxon>
        <taxon>Solanoideae</taxon>
        <taxon>Datureae</taxon>
        <taxon>Datura</taxon>
    </lineage>
</organism>
<dbReference type="EMBL" id="JACEIK010004986">
    <property type="protein sequence ID" value="MCD9646964.1"/>
    <property type="molecule type" value="Genomic_DNA"/>
</dbReference>
<keyword evidence="2" id="KW-1185">Reference proteome</keyword>
<comment type="caution">
    <text evidence="1">The sequence shown here is derived from an EMBL/GenBank/DDBJ whole genome shotgun (WGS) entry which is preliminary data.</text>
</comment>
<dbReference type="Proteomes" id="UP000823775">
    <property type="component" value="Unassembled WGS sequence"/>
</dbReference>
<reference evidence="1 2" key="1">
    <citation type="journal article" date="2021" name="BMC Genomics">
        <title>Datura genome reveals duplications of psychoactive alkaloid biosynthetic genes and high mutation rate following tissue culture.</title>
        <authorList>
            <person name="Rajewski A."/>
            <person name="Carter-House D."/>
            <person name="Stajich J."/>
            <person name="Litt A."/>
        </authorList>
    </citation>
    <scope>NUCLEOTIDE SEQUENCE [LARGE SCALE GENOMIC DNA]</scope>
    <source>
        <strain evidence="1">AR-01</strain>
    </source>
</reference>
<protein>
    <submittedName>
        <fullName evidence="1">Uncharacterized protein</fullName>
    </submittedName>
</protein>
<evidence type="ECO:0000313" key="2">
    <source>
        <dbReference type="Proteomes" id="UP000823775"/>
    </source>
</evidence>
<feature type="non-terminal residue" evidence="1">
    <location>
        <position position="115"/>
    </location>
</feature>
<sequence>MSQVLDHDDTPINYFGEAFKSCEEDPFTSCLVVITRNSKVLHSKPHMTIEKEIHDDEKLYTNIDVAPREMNDETSSEEVNEELKVEVPFPFLKTFIFSPLFSQWLKKKQNDERIE</sequence>
<proteinExistence type="predicted"/>
<evidence type="ECO:0000313" key="1">
    <source>
        <dbReference type="EMBL" id="MCD9646964.1"/>
    </source>
</evidence>
<name>A0ABS8VJB1_DATST</name>